<name>A0A1G6U6T8_9ACTN</name>
<accession>A0A1G6U6T8</accession>
<organism evidence="5 6">
    <name type="scientific">Auraticoccus monumenti</name>
    <dbReference type="NCBI Taxonomy" id="675864"/>
    <lineage>
        <taxon>Bacteria</taxon>
        <taxon>Bacillati</taxon>
        <taxon>Actinomycetota</taxon>
        <taxon>Actinomycetes</taxon>
        <taxon>Propionibacteriales</taxon>
        <taxon>Propionibacteriaceae</taxon>
        <taxon>Auraticoccus</taxon>
    </lineage>
</organism>
<dbReference type="Gene3D" id="3.20.20.300">
    <property type="entry name" value="Glycoside hydrolase, family 3, N-terminal domain"/>
    <property type="match status" value="1"/>
</dbReference>
<protein>
    <submittedName>
        <fullName evidence="5">Beta-N-acetylhexosaminidase</fullName>
    </submittedName>
</protein>
<reference evidence="5 6" key="1">
    <citation type="submission" date="2016-10" db="EMBL/GenBank/DDBJ databases">
        <authorList>
            <person name="de Groot N.N."/>
        </authorList>
    </citation>
    <scope>NUCLEOTIDE SEQUENCE [LARGE SCALE GENOMIC DNA]</scope>
    <source>
        <strain evidence="5 6">MON 2.2</strain>
    </source>
</reference>
<dbReference type="InterPro" id="IPR001764">
    <property type="entry name" value="Glyco_hydro_3_N"/>
</dbReference>
<dbReference type="InterPro" id="IPR036962">
    <property type="entry name" value="Glyco_hydro_3_N_sf"/>
</dbReference>
<dbReference type="GO" id="GO:0005975">
    <property type="term" value="P:carbohydrate metabolic process"/>
    <property type="evidence" value="ECO:0007669"/>
    <property type="project" value="InterPro"/>
</dbReference>
<evidence type="ECO:0000259" key="4">
    <source>
        <dbReference type="Pfam" id="PF00933"/>
    </source>
</evidence>
<sequence>MDVGELTRGPVARAALGVLMASFPGTELPGWLTPAVSGLGGVCLFGENVPDLPTARRLCDELHTLAPGTVVLVDEEGGNVTRLQAAEGSDLPGNAALGVVDDLDLTGRAGRALGGLLHAVGVDVDLAPCLDVASEPWNPVIGTRSFGADPASVARHGAAFVAGVRAGGSGTCAKHYPGHGATSVDSHVALPVLDVGLDELERRDLPPFRSAVAAGVDAVMTAHVVVRALGEGPASLEPWSSRMLRRSGFAGPVVTDALGMRAVGDDLGAAAVAAVAAGADLLCLDAPQERDAEAMLWQAWTALVAAVSDGRLELVRLQRSASRNRALGLRAAQRRARPRPELAAALEGLAAVGREAAERSLGVDGDVVRRGPVQLVDLRPRQNLAAGRTTSAFGTALAGRLQALGQAGPVPSDQPLPDGGTTLVLVREPHPEREEGRALAALLAERPDAVVVHTGLPATAPSAGRRVLCHGVGRANAQAVMERVLPG</sequence>
<evidence type="ECO:0000256" key="3">
    <source>
        <dbReference type="ARBA" id="ARBA00023295"/>
    </source>
</evidence>
<dbReference type="EMBL" id="LT629688">
    <property type="protein sequence ID" value="SDD36934.1"/>
    <property type="molecule type" value="Genomic_DNA"/>
</dbReference>
<dbReference type="InterPro" id="IPR017853">
    <property type="entry name" value="GH"/>
</dbReference>
<dbReference type="GO" id="GO:0009254">
    <property type="term" value="P:peptidoglycan turnover"/>
    <property type="evidence" value="ECO:0007669"/>
    <property type="project" value="TreeGrafter"/>
</dbReference>
<dbReference type="AlphaFoldDB" id="A0A1G6U6T8"/>
<dbReference type="GO" id="GO:0004553">
    <property type="term" value="F:hydrolase activity, hydrolyzing O-glycosyl compounds"/>
    <property type="evidence" value="ECO:0007669"/>
    <property type="project" value="InterPro"/>
</dbReference>
<keyword evidence="3" id="KW-0326">Glycosidase</keyword>
<evidence type="ECO:0000256" key="2">
    <source>
        <dbReference type="ARBA" id="ARBA00022801"/>
    </source>
</evidence>
<dbReference type="PANTHER" id="PTHR30480:SF16">
    <property type="entry name" value="GLYCOSIDE HYDROLASE FAMILY 3 DOMAIN PROTEIN"/>
    <property type="match status" value="1"/>
</dbReference>
<gene>
    <name evidence="5" type="ORF">SAMN04489747_0807</name>
</gene>
<keyword evidence="2" id="KW-0378">Hydrolase</keyword>
<dbReference type="InterPro" id="IPR050226">
    <property type="entry name" value="NagZ_Beta-hexosaminidase"/>
</dbReference>
<keyword evidence="6" id="KW-1185">Reference proteome</keyword>
<dbReference type="Pfam" id="PF00933">
    <property type="entry name" value="Glyco_hydro_3"/>
    <property type="match status" value="1"/>
</dbReference>
<proteinExistence type="inferred from homology"/>
<comment type="similarity">
    <text evidence="1">Belongs to the glycosyl hydrolase 3 family.</text>
</comment>
<dbReference type="Proteomes" id="UP000198546">
    <property type="component" value="Chromosome i"/>
</dbReference>
<dbReference type="SUPFAM" id="SSF51445">
    <property type="entry name" value="(Trans)glycosidases"/>
    <property type="match status" value="1"/>
</dbReference>
<evidence type="ECO:0000313" key="6">
    <source>
        <dbReference type="Proteomes" id="UP000198546"/>
    </source>
</evidence>
<dbReference type="STRING" id="675864.SAMN04489747_0807"/>
<dbReference type="PANTHER" id="PTHR30480">
    <property type="entry name" value="BETA-HEXOSAMINIDASE-RELATED"/>
    <property type="match status" value="1"/>
</dbReference>
<feature type="domain" description="Glycoside hydrolase family 3 N-terminal" evidence="4">
    <location>
        <begin position="38"/>
        <end position="323"/>
    </location>
</feature>
<evidence type="ECO:0000313" key="5">
    <source>
        <dbReference type="EMBL" id="SDD36934.1"/>
    </source>
</evidence>
<evidence type="ECO:0000256" key="1">
    <source>
        <dbReference type="ARBA" id="ARBA00005336"/>
    </source>
</evidence>